<protein>
    <recommendedName>
        <fullName evidence="4">PQ loop repeat family protein</fullName>
    </recommendedName>
</protein>
<feature type="transmembrane region" description="Helical" evidence="1">
    <location>
        <begin position="37"/>
        <end position="55"/>
    </location>
</feature>
<feature type="transmembrane region" description="Helical" evidence="1">
    <location>
        <begin position="129"/>
        <end position="147"/>
    </location>
</feature>
<evidence type="ECO:0000313" key="3">
    <source>
        <dbReference type="Proteomes" id="UP001470230"/>
    </source>
</evidence>
<feature type="transmembrane region" description="Helical" evidence="1">
    <location>
        <begin position="67"/>
        <end position="86"/>
    </location>
</feature>
<keyword evidence="1" id="KW-1133">Transmembrane helix</keyword>
<reference evidence="2 3" key="1">
    <citation type="submission" date="2024-04" db="EMBL/GenBank/DDBJ databases">
        <title>Tritrichomonas musculus Genome.</title>
        <authorList>
            <person name="Alves-Ferreira E."/>
            <person name="Grigg M."/>
            <person name="Lorenzi H."/>
            <person name="Galac M."/>
        </authorList>
    </citation>
    <scope>NUCLEOTIDE SEQUENCE [LARGE SCALE GENOMIC DNA]</scope>
    <source>
        <strain evidence="2 3">EAF2021</strain>
    </source>
</reference>
<comment type="caution">
    <text evidence="2">The sequence shown here is derived from an EMBL/GenBank/DDBJ whole genome shotgun (WGS) entry which is preliminary data.</text>
</comment>
<dbReference type="Proteomes" id="UP001470230">
    <property type="component" value="Unassembled WGS sequence"/>
</dbReference>
<feature type="transmembrane region" description="Helical" evidence="1">
    <location>
        <begin position="6"/>
        <end position="25"/>
    </location>
</feature>
<feature type="transmembrane region" description="Helical" evidence="1">
    <location>
        <begin position="98"/>
        <end position="117"/>
    </location>
</feature>
<evidence type="ECO:0000313" key="2">
    <source>
        <dbReference type="EMBL" id="KAK8888487.1"/>
    </source>
</evidence>
<gene>
    <name evidence="2" type="ORF">M9Y10_039566</name>
</gene>
<keyword evidence="3" id="KW-1185">Reference proteome</keyword>
<keyword evidence="1" id="KW-0472">Membrane</keyword>
<proteinExistence type="predicted"/>
<evidence type="ECO:0008006" key="4">
    <source>
        <dbReference type="Google" id="ProtNLM"/>
    </source>
</evidence>
<feature type="transmembrane region" description="Helical" evidence="1">
    <location>
        <begin position="195"/>
        <end position="213"/>
    </location>
</feature>
<sequence length="223" mass="25394">MLFSFLLFLLIGFIPYISAFFALEISIQQTKRLLPTALIYFFFYSIFKLFASSFALTELQGHNIQTFIFSLVVNSFEFVAFRYAFVQNKVKNSDKGKTITFWWAFISSFITTILTFISNSRTYELEPHHISYSLATLSYLFLMFAMQNLSLSISQFTKISNLSASKQLFVLLLGIPGAITSVDASGIVPLFVPDVLKVCASALLWFISRFFSLPEENKTAKTK</sequence>
<accession>A0ABR2KBK8</accession>
<name>A0ABR2KBK8_9EUKA</name>
<dbReference type="EMBL" id="JAPFFF010000006">
    <property type="protein sequence ID" value="KAK8888487.1"/>
    <property type="molecule type" value="Genomic_DNA"/>
</dbReference>
<feature type="transmembrane region" description="Helical" evidence="1">
    <location>
        <begin position="168"/>
        <end position="189"/>
    </location>
</feature>
<organism evidence="2 3">
    <name type="scientific">Tritrichomonas musculus</name>
    <dbReference type="NCBI Taxonomy" id="1915356"/>
    <lineage>
        <taxon>Eukaryota</taxon>
        <taxon>Metamonada</taxon>
        <taxon>Parabasalia</taxon>
        <taxon>Tritrichomonadida</taxon>
        <taxon>Tritrichomonadidae</taxon>
        <taxon>Tritrichomonas</taxon>
    </lineage>
</organism>
<evidence type="ECO:0000256" key="1">
    <source>
        <dbReference type="SAM" id="Phobius"/>
    </source>
</evidence>
<keyword evidence="1" id="KW-0812">Transmembrane</keyword>